<name>A0A8S5UAI3_9CAUD</name>
<sequence length="52" mass="6100">MNLTQREAELLAYAFGVSLPKPESEVHLLTMQSGRTWWITFWDGVYKVQEEL</sequence>
<evidence type="ECO:0000313" key="1">
    <source>
        <dbReference type="EMBL" id="DAF91501.1"/>
    </source>
</evidence>
<protein>
    <submittedName>
        <fullName evidence="1">Uncharacterized protein</fullName>
    </submittedName>
</protein>
<dbReference type="EMBL" id="BK016055">
    <property type="protein sequence ID" value="DAF91501.1"/>
    <property type="molecule type" value="Genomic_DNA"/>
</dbReference>
<reference evidence="1" key="1">
    <citation type="journal article" date="2021" name="Proc. Natl. Acad. Sci. U.S.A.">
        <title>A Catalog of Tens of Thousands of Viruses from Human Metagenomes Reveals Hidden Associations with Chronic Diseases.</title>
        <authorList>
            <person name="Tisza M.J."/>
            <person name="Buck C.B."/>
        </authorList>
    </citation>
    <scope>NUCLEOTIDE SEQUENCE</scope>
    <source>
        <strain evidence="1">CtCVG11</strain>
    </source>
</reference>
<accession>A0A8S5UAI3</accession>
<organism evidence="1">
    <name type="scientific">Caudovirales sp. ctCVG11</name>
    <dbReference type="NCBI Taxonomy" id="2825759"/>
    <lineage>
        <taxon>Viruses</taxon>
        <taxon>Duplodnaviria</taxon>
        <taxon>Heunggongvirae</taxon>
        <taxon>Uroviricota</taxon>
        <taxon>Caudoviricetes</taxon>
    </lineage>
</organism>
<proteinExistence type="predicted"/>